<dbReference type="PANTHER" id="PTHR42736">
    <property type="entry name" value="PROTEIN-GLUTAMINE GAMMA-GLUTAMYLTRANSFERASE"/>
    <property type="match status" value="1"/>
</dbReference>
<sequence length="728" mass="77428">MPGTRTWPDSLLALLALAVSLAALNPLLSGVVWWFAGAFFAAIVLGAGALARLVLRGTVLPPLIGLAAGLVAVELVFLRGQALAGVIPTSAVFRKAGELAEQGTQSIAQQAVPAEPVTGILFLIVLGVVGLAFAADLLVVATQVRALAALPMLALLMIPMLVLSGRSDAFVWIAASAVYLILLRRGARPTSRLATGAIAALVVVGSLVIPSFLPPVGQTSATQGGLETRVNPLVSLGEDLRRGTAVTALRYSTKSSEPMYLRLATYESFAGDTWAPTVPDEQSLRRLDSLPTAIGRSDDVPTGSGEVTVRVDRVGGRWAPVPYAATSIRGLDGDWRADAEGLTVRSGDGEINGRQYTVDFDYPTVTPEQLQADSGSGRYDFDVRPYLETPPGLAPVIADTAAQVTAGKTTAWDQAVALQDWFRDDFSYSEDAPVDEDYDGSGVDVMPEFLEAKAGYCVHFASTMTVMARTLGIPARMVVGFLPGELTSTDEDDTQNFRVDTHKLHAWPELYFQGYGWLRFEPTPSRGSVPSYAIVPGASGDDTEPSAAPSDTPSDTASDPANRPDRTDTPARSAAQDAARSAQSVAQVGGIVLGVVLVLLIPLLLRRAVRLRRFSRIRRGRDPAQAAWTELRDTARDHGWNALESESVETLTGRLVDGMPGSEADALRRLARAVERTAYAPPDRPPVTTDDLAAAIRAIERDTPPVLRVRGALLPASLFRRVLAAADA</sequence>
<keyword evidence="2" id="KW-0812">Transmembrane</keyword>
<keyword evidence="2" id="KW-0472">Membrane</keyword>
<dbReference type="InterPro" id="IPR052901">
    <property type="entry name" value="Bact_TGase-like"/>
</dbReference>
<dbReference type="AlphaFoldDB" id="A0A506Y190"/>
<dbReference type="InterPro" id="IPR002931">
    <property type="entry name" value="Transglutaminase-like"/>
</dbReference>
<feature type="compositionally biased region" description="Polar residues" evidence="1">
    <location>
        <begin position="549"/>
        <end position="559"/>
    </location>
</feature>
<comment type="caution">
    <text evidence="4">The sequence shown here is derived from an EMBL/GenBank/DDBJ whole genome shotgun (WGS) entry which is preliminary data.</text>
</comment>
<feature type="transmembrane region" description="Helical" evidence="2">
    <location>
        <begin position="146"/>
        <end position="163"/>
    </location>
</feature>
<dbReference type="EMBL" id="VHQG01000002">
    <property type="protein sequence ID" value="TPW75400.1"/>
    <property type="molecule type" value="Genomic_DNA"/>
</dbReference>
<evidence type="ECO:0000313" key="4">
    <source>
        <dbReference type="EMBL" id="TPW75400.1"/>
    </source>
</evidence>
<proteinExistence type="predicted"/>
<dbReference type="RefSeq" id="WP_141162761.1">
    <property type="nucleotide sequence ID" value="NZ_VHQG01000002.1"/>
</dbReference>
<dbReference type="Pfam" id="PF11992">
    <property type="entry name" value="TgpA_N"/>
    <property type="match status" value="1"/>
</dbReference>
<feature type="transmembrane region" description="Helical" evidence="2">
    <location>
        <begin position="169"/>
        <end position="186"/>
    </location>
</feature>
<accession>A0A506Y190</accession>
<evidence type="ECO:0000256" key="1">
    <source>
        <dbReference type="SAM" id="MobiDB-lite"/>
    </source>
</evidence>
<feature type="domain" description="Transglutaminase-like" evidence="3">
    <location>
        <begin position="449"/>
        <end position="524"/>
    </location>
</feature>
<keyword evidence="2" id="KW-1133">Transmembrane helix</keyword>
<feature type="transmembrane region" description="Helical" evidence="2">
    <location>
        <begin position="120"/>
        <end position="139"/>
    </location>
</feature>
<reference evidence="4 5" key="1">
    <citation type="submission" date="2019-06" db="EMBL/GenBank/DDBJ databases">
        <authorList>
            <person name="Li F."/>
        </authorList>
    </citation>
    <scope>NUCLEOTIDE SEQUENCE [LARGE SCALE GENOMIC DNA]</scope>
    <source>
        <strain evidence="4 5">10F1D-1</strain>
    </source>
</reference>
<dbReference type="OrthoDB" id="9804023at2"/>
<dbReference type="InterPro" id="IPR021878">
    <property type="entry name" value="TgpA_N"/>
</dbReference>
<organism evidence="4 5">
    <name type="scientific">Schumannella soli</name>
    <dbReference type="NCBI Taxonomy" id="2590779"/>
    <lineage>
        <taxon>Bacteria</taxon>
        <taxon>Bacillati</taxon>
        <taxon>Actinomycetota</taxon>
        <taxon>Actinomycetes</taxon>
        <taxon>Micrococcales</taxon>
        <taxon>Microbacteriaceae</taxon>
        <taxon>Schumannella</taxon>
    </lineage>
</organism>
<feature type="transmembrane region" description="Helical" evidence="2">
    <location>
        <begin position="32"/>
        <end position="51"/>
    </location>
</feature>
<feature type="region of interest" description="Disordered" evidence="1">
    <location>
        <begin position="531"/>
        <end position="578"/>
    </location>
</feature>
<evidence type="ECO:0000259" key="3">
    <source>
        <dbReference type="SMART" id="SM00460"/>
    </source>
</evidence>
<gene>
    <name evidence="4" type="ORF">FJ657_05720</name>
</gene>
<dbReference type="SMART" id="SM00460">
    <property type="entry name" value="TGc"/>
    <property type="match status" value="1"/>
</dbReference>
<keyword evidence="5" id="KW-1185">Reference proteome</keyword>
<name>A0A506Y190_9MICO</name>
<evidence type="ECO:0000313" key="5">
    <source>
        <dbReference type="Proteomes" id="UP000316252"/>
    </source>
</evidence>
<dbReference type="Pfam" id="PF01841">
    <property type="entry name" value="Transglut_core"/>
    <property type="match status" value="1"/>
</dbReference>
<dbReference type="SUPFAM" id="SSF54001">
    <property type="entry name" value="Cysteine proteinases"/>
    <property type="match status" value="1"/>
</dbReference>
<protein>
    <submittedName>
        <fullName evidence="4">Transglutaminase domain-containing protein</fullName>
    </submittedName>
</protein>
<dbReference type="Proteomes" id="UP000316252">
    <property type="component" value="Unassembled WGS sequence"/>
</dbReference>
<feature type="transmembrane region" description="Helical" evidence="2">
    <location>
        <begin position="193"/>
        <end position="213"/>
    </location>
</feature>
<feature type="transmembrane region" description="Helical" evidence="2">
    <location>
        <begin position="58"/>
        <end position="78"/>
    </location>
</feature>
<dbReference type="PANTHER" id="PTHR42736:SF1">
    <property type="entry name" value="PROTEIN-GLUTAMINE GAMMA-GLUTAMYLTRANSFERASE"/>
    <property type="match status" value="1"/>
</dbReference>
<feature type="transmembrane region" description="Helical" evidence="2">
    <location>
        <begin position="588"/>
        <end position="609"/>
    </location>
</feature>
<dbReference type="InterPro" id="IPR038765">
    <property type="entry name" value="Papain-like_cys_pep_sf"/>
</dbReference>
<evidence type="ECO:0000256" key="2">
    <source>
        <dbReference type="SAM" id="Phobius"/>
    </source>
</evidence>
<dbReference type="Gene3D" id="3.10.620.30">
    <property type="match status" value="1"/>
</dbReference>